<feature type="region of interest" description="Disordered" evidence="1">
    <location>
        <begin position="1"/>
        <end position="34"/>
    </location>
</feature>
<protein>
    <submittedName>
        <fullName evidence="2">Uncharacterized protein</fullName>
    </submittedName>
</protein>
<name>A0ABQ0NDC0_9LACO</name>
<evidence type="ECO:0000313" key="3">
    <source>
        <dbReference type="Proteomes" id="UP000236162"/>
    </source>
</evidence>
<evidence type="ECO:0000256" key="1">
    <source>
        <dbReference type="SAM" id="MobiDB-lite"/>
    </source>
</evidence>
<feature type="compositionally biased region" description="Basic and acidic residues" evidence="1">
    <location>
        <begin position="12"/>
        <end position="24"/>
    </location>
</feature>
<gene>
    <name evidence="2" type="ORF">LPPLD21_02631</name>
</gene>
<reference evidence="2 3" key="1">
    <citation type="submission" date="2017-04" db="EMBL/GenBank/DDBJ databases">
        <title>In vitro and in silico characterization of Lactobacillus paraplantarum D2-1, a starter culture for soymilk fermentation.</title>
        <authorList>
            <person name="Endo A."/>
            <person name="Sasaki F."/>
            <person name="Maeno S."/>
            <person name="Kanesaki Y."/>
            <person name="Kubota E."/>
            <person name="Torres G.A."/>
            <person name="Tomita S."/>
            <person name="Nakagawa J."/>
        </authorList>
    </citation>
    <scope>NUCLEOTIDE SEQUENCE [LARGE SCALE GENOMIC DNA]</scope>
    <source>
        <strain evidence="2 3">D2-1</strain>
    </source>
</reference>
<comment type="caution">
    <text evidence="2">The sequence shown here is derived from an EMBL/GenBank/DDBJ whole genome shotgun (WGS) entry which is preliminary data.</text>
</comment>
<proteinExistence type="predicted"/>
<evidence type="ECO:0000313" key="2">
    <source>
        <dbReference type="EMBL" id="GBF03076.1"/>
    </source>
</evidence>
<accession>A0ABQ0NDC0</accession>
<dbReference type="EMBL" id="BDOR01000020">
    <property type="protein sequence ID" value="GBF03076.1"/>
    <property type="molecule type" value="Genomic_DNA"/>
</dbReference>
<keyword evidence="3" id="KW-1185">Reference proteome</keyword>
<organism evidence="2 3">
    <name type="scientific">Lactiplantibacillus paraplantarum</name>
    <dbReference type="NCBI Taxonomy" id="60520"/>
    <lineage>
        <taxon>Bacteria</taxon>
        <taxon>Bacillati</taxon>
        <taxon>Bacillota</taxon>
        <taxon>Bacilli</taxon>
        <taxon>Lactobacillales</taxon>
        <taxon>Lactobacillaceae</taxon>
        <taxon>Lactiplantibacillus</taxon>
    </lineage>
</organism>
<sequence>MNKIAVSASSDAPRKVSQAEEQHHINAGGEAPNNQVAQGCTVFAVKGSDWFFHKKAPFSALHAGINQRGGGL</sequence>
<dbReference type="Proteomes" id="UP000236162">
    <property type="component" value="Unassembled WGS sequence"/>
</dbReference>